<name>A0A4Y2H9Q7_ARAVE</name>
<keyword evidence="3" id="KW-1185">Reference proteome</keyword>
<accession>A0A4Y2H9Q7</accession>
<gene>
    <name evidence="2" type="ORF">AVEN_102470_1</name>
</gene>
<dbReference type="Pfam" id="PF22936">
    <property type="entry name" value="Pol_BBD"/>
    <property type="match status" value="1"/>
</dbReference>
<sequence>MYAKGIGDIQVEMFIKGKWKPGSLTNVWYVPESGQNLFSSGAALSKGLIEFADNKKREFKNNNSVTVAVGIRYNGVYKFLMLVLVPESACVQR</sequence>
<organism evidence="2 3">
    <name type="scientific">Araneus ventricosus</name>
    <name type="common">Orbweaver spider</name>
    <name type="synonym">Epeira ventricosa</name>
    <dbReference type="NCBI Taxonomy" id="182803"/>
    <lineage>
        <taxon>Eukaryota</taxon>
        <taxon>Metazoa</taxon>
        <taxon>Ecdysozoa</taxon>
        <taxon>Arthropoda</taxon>
        <taxon>Chelicerata</taxon>
        <taxon>Arachnida</taxon>
        <taxon>Araneae</taxon>
        <taxon>Araneomorphae</taxon>
        <taxon>Entelegynae</taxon>
        <taxon>Araneoidea</taxon>
        <taxon>Araneidae</taxon>
        <taxon>Araneus</taxon>
    </lineage>
</organism>
<reference evidence="2 3" key="1">
    <citation type="journal article" date="2019" name="Sci. Rep.">
        <title>Orb-weaving spider Araneus ventricosus genome elucidates the spidroin gene catalogue.</title>
        <authorList>
            <person name="Kono N."/>
            <person name="Nakamura H."/>
            <person name="Ohtoshi R."/>
            <person name="Moran D.A.P."/>
            <person name="Shinohara A."/>
            <person name="Yoshida Y."/>
            <person name="Fujiwara M."/>
            <person name="Mori M."/>
            <person name="Tomita M."/>
            <person name="Arakawa K."/>
        </authorList>
    </citation>
    <scope>NUCLEOTIDE SEQUENCE [LARGE SCALE GENOMIC DNA]</scope>
</reference>
<dbReference type="Proteomes" id="UP000499080">
    <property type="component" value="Unassembled WGS sequence"/>
</dbReference>
<comment type="caution">
    <text evidence="2">The sequence shown here is derived from an EMBL/GenBank/DDBJ whole genome shotgun (WGS) entry which is preliminary data.</text>
</comment>
<dbReference type="OrthoDB" id="8067992at2759"/>
<proteinExistence type="predicted"/>
<dbReference type="AlphaFoldDB" id="A0A4Y2H9Q7"/>
<evidence type="ECO:0000313" key="2">
    <source>
        <dbReference type="EMBL" id="GBM61164.1"/>
    </source>
</evidence>
<evidence type="ECO:0000313" key="3">
    <source>
        <dbReference type="Proteomes" id="UP000499080"/>
    </source>
</evidence>
<dbReference type="InterPro" id="IPR054722">
    <property type="entry name" value="PolX-like_BBD"/>
</dbReference>
<dbReference type="EMBL" id="BGPR01001755">
    <property type="protein sequence ID" value="GBM61164.1"/>
    <property type="molecule type" value="Genomic_DNA"/>
</dbReference>
<feature type="domain" description="Retrovirus-related Pol polyprotein from transposon TNT 1-94-like beta-barrel" evidence="1">
    <location>
        <begin position="2"/>
        <end position="47"/>
    </location>
</feature>
<protein>
    <recommendedName>
        <fullName evidence="1">Retrovirus-related Pol polyprotein from transposon TNT 1-94-like beta-barrel domain-containing protein</fullName>
    </recommendedName>
</protein>
<evidence type="ECO:0000259" key="1">
    <source>
        <dbReference type="Pfam" id="PF22936"/>
    </source>
</evidence>